<sequence>MWWMENLRENVIKPSDFPQFQRFVIPLVDDVKKVPENENLVKSYSLDHKATA</sequence>
<dbReference type="AlphaFoldDB" id="A0A8J2K539"/>
<dbReference type="Proteomes" id="UP000708208">
    <property type="component" value="Unassembled WGS sequence"/>
</dbReference>
<comment type="caution">
    <text evidence="1">The sequence shown here is derived from an EMBL/GenBank/DDBJ whole genome shotgun (WGS) entry which is preliminary data.</text>
</comment>
<gene>
    <name evidence="1" type="ORF">AFUS01_LOCUS16992</name>
</gene>
<proteinExistence type="predicted"/>
<name>A0A8J2K539_9HEXA</name>
<reference evidence="1" key="1">
    <citation type="submission" date="2021-06" db="EMBL/GenBank/DDBJ databases">
        <authorList>
            <person name="Hodson N. C."/>
            <person name="Mongue J. A."/>
            <person name="Jaron S. K."/>
        </authorList>
    </citation>
    <scope>NUCLEOTIDE SEQUENCE</scope>
</reference>
<accession>A0A8J2K539</accession>
<feature type="non-terminal residue" evidence="1">
    <location>
        <position position="52"/>
    </location>
</feature>
<dbReference type="OrthoDB" id="1069523at2759"/>
<organism evidence="1 2">
    <name type="scientific">Allacma fusca</name>
    <dbReference type="NCBI Taxonomy" id="39272"/>
    <lineage>
        <taxon>Eukaryota</taxon>
        <taxon>Metazoa</taxon>
        <taxon>Ecdysozoa</taxon>
        <taxon>Arthropoda</taxon>
        <taxon>Hexapoda</taxon>
        <taxon>Collembola</taxon>
        <taxon>Symphypleona</taxon>
        <taxon>Sminthuridae</taxon>
        <taxon>Allacma</taxon>
    </lineage>
</organism>
<evidence type="ECO:0000313" key="2">
    <source>
        <dbReference type="Proteomes" id="UP000708208"/>
    </source>
</evidence>
<protein>
    <submittedName>
        <fullName evidence="1">Uncharacterized protein</fullName>
    </submittedName>
</protein>
<dbReference type="EMBL" id="CAJVCH010159744">
    <property type="protein sequence ID" value="CAG7728191.1"/>
    <property type="molecule type" value="Genomic_DNA"/>
</dbReference>
<evidence type="ECO:0000313" key="1">
    <source>
        <dbReference type="EMBL" id="CAG7728191.1"/>
    </source>
</evidence>
<keyword evidence="2" id="KW-1185">Reference proteome</keyword>